<dbReference type="Pfam" id="PF00550">
    <property type="entry name" value="PP-binding"/>
    <property type="match status" value="1"/>
</dbReference>
<dbReference type="PANTHER" id="PTHR45527:SF1">
    <property type="entry name" value="FATTY ACID SYNTHASE"/>
    <property type="match status" value="1"/>
</dbReference>
<gene>
    <name evidence="5" type="ORF">ABT404_51485</name>
</gene>
<evidence type="ECO:0000313" key="6">
    <source>
        <dbReference type="Proteomes" id="UP001474181"/>
    </source>
</evidence>
<sequence length="992" mass="106070">REHGVTLGTVVQAAWGLLLAGLTGRQDVVFGTTVSGRDAAVPGIESMVGLFINTLPTRLNWAPADPLGAVLERLQQEQSALLDHQHLGLAEIQRAAGHAGGGELFDTLVVFENYPAEPDLADPTGTVRLAGHAFHDAVHYPLALIVKPGRRLDLRLKHHANRVSGEAVRLLADRLTRVLDALAEDTTRPVAALDLLTEAERAVVHGEGERRPVPPTTLPAAVAAQTARTPHATAVVFEGTALTYAELDARAERLARRLRARGAGPDRFVAVAVPRSAELMVALLGVLKSGAAYLPVDLDYPADRIAYMLTDSGARTVVTTARDAVRLPAVDGPEVVHVEDEDDVPEEVPDTAPLTPDHPAYLIYTSGSTGRPKGVVVTHRAIGNRLAWMQGAYGLAPDDRVLQKTPSSFDVSVWEFFWALHEGAAVVLAAPDGHSGPAYLARLLRAEGVTTMHFVPSMLDAFLAAEEVTADPTWAAGLRRVFSSGEALSGAAARRWRDLTGVPLHNLYGPTEAAVDVTHHAYDGAPGTTVPIGRPVWNTGLRVLDACLRPVPDGVPGELYLTGVQLARGYHRRPALTADRFVADPYAAVPGARMYRTGDLVRRRPWGSPRPEAGGGTLDYLGRTDRQVKLRGNRIELGEIEAALTRHPAVARGAVVVRDQRLVAYAVPAAGAVADPAALRAALAEALPAPLVPEAYVVLADLPLTPSGKLDQAALPAPEAQRAARREPAGPAERRLTEIFAAVLGIADVGPDDDFFRLGGDSISSIGVAGRARAAGLDLSPRDVFTHRTPAALAANAGAVTRETPTAAASFTLTDAEHARIRALAAPAAVADVWPLAPLQEGLFFHSAYDQGALDVYTVHETFDFAAGLDPARLRAAARTLLDRNPGLRAGFTSEGLDQPVQFIVADPEIPLDEVDLSQLPAAEQDQRVRELTDAERHRRFDLSAPPLLRLLLLRLGAERGDRLVIGRHLILWDGWSAWLLLDELFALYETG</sequence>
<dbReference type="InterPro" id="IPR009081">
    <property type="entry name" value="PP-bd_ACP"/>
</dbReference>
<dbReference type="Gene3D" id="3.40.50.980">
    <property type="match status" value="2"/>
</dbReference>
<dbReference type="Pfam" id="PF13193">
    <property type="entry name" value="AMP-binding_C"/>
    <property type="match status" value="1"/>
</dbReference>
<dbReference type="InterPro" id="IPR010071">
    <property type="entry name" value="AA_adenyl_dom"/>
</dbReference>
<evidence type="ECO:0000256" key="1">
    <source>
        <dbReference type="ARBA" id="ARBA00001957"/>
    </source>
</evidence>
<accession>A0ABV1XFH4</accession>
<dbReference type="InterPro" id="IPR023213">
    <property type="entry name" value="CAT-like_dom_sf"/>
</dbReference>
<dbReference type="RefSeq" id="WP_350792462.1">
    <property type="nucleotide sequence ID" value="NZ_JBEPEK010000917.1"/>
</dbReference>
<keyword evidence="3" id="KW-0597">Phosphoprotein</keyword>
<dbReference type="InterPro" id="IPR020845">
    <property type="entry name" value="AMP-binding_CS"/>
</dbReference>
<dbReference type="SUPFAM" id="SSF52777">
    <property type="entry name" value="CoA-dependent acyltransferases"/>
    <property type="match status" value="2"/>
</dbReference>
<dbReference type="EMBL" id="JBEPEK010000917">
    <property type="protein sequence ID" value="MER7187794.1"/>
    <property type="molecule type" value="Genomic_DNA"/>
</dbReference>
<comment type="caution">
    <text evidence="5">The sequence shown here is derived from an EMBL/GenBank/DDBJ whole genome shotgun (WGS) entry which is preliminary data.</text>
</comment>
<feature type="non-terminal residue" evidence="5">
    <location>
        <position position="992"/>
    </location>
</feature>
<feature type="non-terminal residue" evidence="5">
    <location>
        <position position="1"/>
    </location>
</feature>
<dbReference type="InterPro" id="IPR006162">
    <property type="entry name" value="Ppantetheine_attach_site"/>
</dbReference>
<dbReference type="Gene3D" id="3.30.300.30">
    <property type="match status" value="1"/>
</dbReference>
<dbReference type="InterPro" id="IPR025110">
    <property type="entry name" value="AMP-bd_C"/>
</dbReference>
<dbReference type="InterPro" id="IPR001242">
    <property type="entry name" value="Condensation_dom"/>
</dbReference>
<dbReference type="PROSITE" id="PS50075">
    <property type="entry name" value="CARRIER"/>
    <property type="match status" value="1"/>
</dbReference>
<dbReference type="CDD" id="cd17646">
    <property type="entry name" value="A_NRPS_AB3403-like"/>
    <property type="match status" value="1"/>
</dbReference>
<dbReference type="InterPro" id="IPR020806">
    <property type="entry name" value="PKS_PP-bd"/>
</dbReference>
<dbReference type="Gene3D" id="2.30.38.10">
    <property type="entry name" value="Luciferase, Domain 3"/>
    <property type="match status" value="1"/>
</dbReference>
<dbReference type="SMART" id="SM00823">
    <property type="entry name" value="PKS_PP"/>
    <property type="match status" value="1"/>
</dbReference>
<dbReference type="Gene3D" id="1.10.1200.10">
    <property type="entry name" value="ACP-like"/>
    <property type="match status" value="1"/>
</dbReference>
<proteinExistence type="predicted"/>
<keyword evidence="2" id="KW-0596">Phosphopantetheine</keyword>
<protein>
    <submittedName>
        <fullName evidence="5">Amino acid adenylation domain-containing protein</fullName>
    </submittedName>
</protein>
<dbReference type="InterPro" id="IPR045851">
    <property type="entry name" value="AMP-bd_C_sf"/>
</dbReference>
<evidence type="ECO:0000256" key="2">
    <source>
        <dbReference type="ARBA" id="ARBA00022450"/>
    </source>
</evidence>
<evidence type="ECO:0000313" key="5">
    <source>
        <dbReference type="EMBL" id="MER7187794.1"/>
    </source>
</evidence>
<organism evidence="5 6">
    <name type="scientific">Streptomyces hyaluromycini</name>
    <dbReference type="NCBI Taxonomy" id="1377993"/>
    <lineage>
        <taxon>Bacteria</taxon>
        <taxon>Bacillati</taxon>
        <taxon>Actinomycetota</taxon>
        <taxon>Actinomycetes</taxon>
        <taxon>Kitasatosporales</taxon>
        <taxon>Streptomycetaceae</taxon>
        <taxon>Streptomyces</taxon>
    </lineage>
</organism>
<name>A0ABV1XFH4_9ACTN</name>
<reference evidence="5 6" key="1">
    <citation type="submission" date="2024-06" db="EMBL/GenBank/DDBJ databases">
        <title>The Natural Products Discovery Center: Release of the First 8490 Sequenced Strains for Exploring Actinobacteria Biosynthetic Diversity.</title>
        <authorList>
            <person name="Kalkreuter E."/>
            <person name="Kautsar S.A."/>
            <person name="Yang D."/>
            <person name="Bader C.D."/>
            <person name="Teijaro C.N."/>
            <person name="Fluegel L."/>
            <person name="Davis C.M."/>
            <person name="Simpson J.R."/>
            <person name="Lauterbach L."/>
            <person name="Steele A.D."/>
            <person name="Gui C."/>
            <person name="Meng S."/>
            <person name="Li G."/>
            <person name="Viehrig K."/>
            <person name="Ye F."/>
            <person name="Su P."/>
            <person name="Kiefer A.F."/>
            <person name="Nichols A."/>
            <person name="Cepeda A.J."/>
            <person name="Yan W."/>
            <person name="Fan B."/>
            <person name="Jiang Y."/>
            <person name="Adhikari A."/>
            <person name="Zheng C.-J."/>
            <person name="Schuster L."/>
            <person name="Cowan T.M."/>
            <person name="Smanski M.J."/>
            <person name="Chevrette M.G."/>
            <person name="De Carvalho L.P.S."/>
            <person name="Shen B."/>
        </authorList>
    </citation>
    <scope>NUCLEOTIDE SEQUENCE [LARGE SCALE GENOMIC DNA]</scope>
    <source>
        <strain evidence="5 6">NPDC000234</strain>
    </source>
</reference>
<dbReference type="Gene3D" id="3.30.559.30">
    <property type="entry name" value="Nonribosomal peptide synthetase, condensation domain"/>
    <property type="match status" value="1"/>
</dbReference>
<feature type="domain" description="Carrier" evidence="4">
    <location>
        <begin position="727"/>
        <end position="801"/>
    </location>
</feature>
<dbReference type="InterPro" id="IPR000873">
    <property type="entry name" value="AMP-dep_synth/lig_dom"/>
</dbReference>
<keyword evidence="6" id="KW-1185">Reference proteome</keyword>
<dbReference type="PROSITE" id="PS00455">
    <property type="entry name" value="AMP_BINDING"/>
    <property type="match status" value="1"/>
</dbReference>
<dbReference type="Pfam" id="PF00668">
    <property type="entry name" value="Condensation"/>
    <property type="match status" value="2"/>
</dbReference>
<comment type="cofactor">
    <cofactor evidence="1">
        <name>pantetheine 4'-phosphate</name>
        <dbReference type="ChEBI" id="CHEBI:47942"/>
    </cofactor>
</comment>
<dbReference type="Proteomes" id="UP001474181">
    <property type="component" value="Unassembled WGS sequence"/>
</dbReference>
<dbReference type="PANTHER" id="PTHR45527">
    <property type="entry name" value="NONRIBOSOMAL PEPTIDE SYNTHETASE"/>
    <property type="match status" value="1"/>
</dbReference>
<evidence type="ECO:0000259" key="4">
    <source>
        <dbReference type="PROSITE" id="PS50075"/>
    </source>
</evidence>
<dbReference type="Gene3D" id="3.30.559.10">
    <property type="entry name" value="Chloramphenicol acetyltransferase-like domain"/>
    <property type="match status" value="2"/>
</dbReference>
<evidence type="ECO:0000256" key="3">
    <source>
        <dbReference type="ARBA" id="ARBA00022553"/>
    </source>
</evidence>
<dbReference type="NCBIfam" id="TIGR01733">
    <property type="entry name" value="AA-adenyl-dom"/>
    <property type="match status" value="1"/>
</dbReference>
<dbReference type="SUPFAM" id="SSF47336">
    <property type="entry name" value="ACP-like"/>
    <property type="match status" value="1"/>
</dbReference>
<dbReference type="Pfam" id="PF00501">
    <property type="entry name" value="AMP-binding"/>
    <property type="match status" value="1"/>
</dbReference>
<dbReference type="InterPro" id="IPR036736">
    <property type="entry name" value="ACP-like_sf"/>
</dbReference>
<dbReference type="PROSITE" id="PS00012">
    <property type="entry name" value="PHOSPHOPANTETHEINE"/>
    <property type="match status" value="1"/>
</dbReference>
<dbReference type="SUPFAM" id="SSF56801">
    <property type="entry name" value="Acetyl-CoA synthetase-like"/>
    <property type="match status" value="1"/>
</dbReference>